<evidence type="ECO:0000313" key="6">
    <source>
        <dbReference type="Proteomes" id="UP000002027"/>
    </source>
</evidence>
<dbReference type="FunCoup" id="D1C5C6">
    <property type="interactions" value="12"/>
</dbReference>
<gene>
    <name evidence="5" type="ordered locus">Sthe_0003</name>
</gene>
<proteinExistence type="inferred from homology"/>
<reference evidence="5 6" key="2">
    <citation type="journal article" date="2010" name="Stand. Genomic Sci.">
        <title>Complete genome sequence of Desulfohalobium retbaense type strain (HR(100)).</title>
        <authorList>
            <person name="Spring S."/>
            <person name="Nolan M."/>
            <person name="Lapidus A."/>
            <person name="Glavina Del Rio T."/>
            <person name="Copeland A."/>
            <person name="Tice H."/>
            <person name="Cheng J.F."/>
            <person name="Lucas S."/>
            <person name="Land M."/>
            <person name="Chen F."/>
            <person name="Bruce D."/>
            <person name="Goodwin L."/>
            <person name="Pitluck S."/>
            <person name="Ivanova N."/>
            <person name="Mavromatis K."/>
            <person name="Mikhailova N."/>
            <person name="Pati A."/>
            <person name="Chen A."/>
            <person name="Palaniappan K."/>
            <person name="Hauser L."/>
            <person name="Chang Y.J."/>
            <person name="Jeffries C.D."/>
            <person name="Munk C."/>
            <person name="Kiss H."/>
            <person name="Chain P."/>
            <person name="Han C."/>
            <person name="Brettin T."/>
            <person name="Detter J.C."/>
            <person name="Schuler E."/>
            <person name="Goker M."/>
            <person name="Rohde M."/>
            <person name="Bristow J."/>
            <person name="Eisen J.A."/>
            <person name="Markowitz V."/>
            <person name="Hugenholtz P."/>
            <person name="Kyrpides N.C."/>
            <person name="Klenk H.P."/>
        </authorList>
    </citation>
    <scope>NUCLEOTIDE SEQUENCE [LARGE SCALE GENOMIC DNA]</scope>
    <source>
        <strain evidence="6">ATCC 49802 / DSM 20745 / S 6022</strain>
    </source>
</reference>
<dbReference type="OrthoDB" id="9811615at2"/>
<sequence length="248" mass="27634">MSSETWEPRSSLLSLRDAVDRLLESAPFVRRGGALLNLRDHGDEYVVTVAMPGVRPEDIDVRISGNMLEITGETRESEEYETGHWLIRERQIGRIERIESLPGPVDVDRATTHYEHGILTIRLPKLTPSGARRIPVRAGSEADRPLTAGGQEMPAGHMQARTSSPSSTQQQPLDRTQVREGMEVVGADGQRVGVVKEVRDRDFLVDRTMKRDVYVPFDAATSVEGTRVILAIGAEQVDAMNWEEPRLT</sequence>
<dbReference type="InterPro" id="IPR002068">
    <property type="entry name" value="A-crystallin/Hsp20_dom"/>
</dbReference>
<dbReference type="AlphaFoldDB" id="D1C5C6"/>
<evidence type="ECO:0000259" key="4">
    <source>
        <dbReference type="PROSITE" id="PS01031"/>
    </source>
</evidence>
<dbReference type="PANTHER" id="PTHR11527">
    <property type="entry name" value="HEAT-SHOCK PROTEIN 20 FAMILY MEMBER"/>
    <property type="match status" value="1"/>
</dbReference>
<dbReference type="InParanoid" id="D1C5C6"/>
<dbReference type="InterPro" id="IPR018684">
    <property type="entry name" value="DUF2171"/>
</dbReference>
<dbReference type="Gene3D" id="2.60.40.790">
    <property type="match status" value="1"/>
</dbReference>
<organism evidence="5 6">
    <name type="scientific">Sphaerobacter thermophilus (strain ATCC 49802 / DSM 20745 / KCCM 41009 / NCIMB 13125 / S 6022)</name>
    <dbReference type="NCBI Taxonomy" id="479434"/>
    <lineage>
        <taxon>Bacteria</taxon>
        <taxon>Pseudomonadati</taxon>
        <taxon>Thermomicrobiota</taxon>
        <taxon>Thermomicrobia</taxon>
        <taxon>Sphaerobacterales</taxon>
        <taxon>Sphaerobacterineae</taxon>
        <taxon>Sphaerobacteraceae</taxon>
        <taxon>Sphaerobacter</taxon>
    </lineage>
</organism>
<dbReference type="InterPro" id="IPR011033">
    <property type="entry name" value="PRC_barrel-like_sf"/>
</dbReference>
<dbReference type="Pfam" id="PF09939">
    <property type="entry name" value="DUF2171"/>
    <property type="match status" value="1"/>
</dbReference>
<dbReference type="eggNOG" id="COG3798">
    <property type="taxonomic scope" value="Bacteria"/>
</dbReference>
<name>D1C5C6_SPHTD</name>
<dbReference type="SUPFAM" id="SSF49764">
    <property type="entry name" value="HSP20-like chaperones"/>
    <property type="match status" value="1"/>
</dbReference>
<protein>
    <submittedName>
        <fullName evidence="5">Heat shock protein Hsp20</fullName>
    </submittedName>
</protein>
<comment type="similarity">
    <text evidence="1 2">Belongs to the small heat shock protein (HSP20) family.</text>
</comment>
<dbReference type="SMR" id="D1C5C6"/>
<dbReference type="InterPro" id="IPR031107">
    <property type="entry name" value="Small_HSP"/>
</dbReference>
<dbReference type="KEGG" id="sti:Sthe_0003"/>
<reference evidence="6" key="1">
    <citation type="submission" date="2009-11" db="EMBL/GenBank/DDBJ databases">
        <title>The complete chromosome 1 of Sphaerobacter thermophilus DSM 20745.</title>
        <authorList>
            <person name="Lucas S."/>
            <person name="Copeland A."/>
            <person name="Lapidus A."/>
            <person name="Glavina del Rio T."/>
            <person name="Dalin E."/>
            <person name="Tice H."/>
            <person name="Bruce D."/>
            <person name="Goodwin L."/>
            <person name="Pitluck S."/>
            <person name="Kyrpides N."/>
            <person name="Mavromatis K."/>
            <person name="Ivanova N."/>
            <person name="Mikhailova N."/>
            <person name="LaButti K.M."/>
            <person name="Clum A."/>
            <person name="Sun H.I."/>
            <person name="Brettin T."/>
            <person name="Detter J.C."/>
            <person name="Han C."/>
            <person name="Larimer F."/>
            <person name="Land M."/>
            <person name="Hauser L."/>
            <person name="Markowitz V."/>
            <person name="Cheng J.F."/>
            <person name="Hugenholtz P."/>
            <person name="Woyke T."/>
            <person name="Wu D."/>
            <person name="Steenblock K."/>
            <person name="Schneider S."/>
            <person name="Pukall R."/>
            <person name="Goeker M."/>
            <person name="Klenk H.P."/>
            <person name="Eisen J.A."/>
        </authorList>
    </citation>
    <scope>NUCLEOTIDE SEQUENCE [LARGE SCALE GENOMIC DNA]</scope>
    <source>
        <strain evidence="6">ATCC 49802 / DSM 20745 / S 6022</strain>
    </source>
</reference>
<evidence type="ECO:0000313" key="5">
    <source>
        <dbReference type="EMBL" id="ACZ37442.1"/>
    </source>
</evidence>
<dbReference type="STRING" id="479434.Sthe_0003"/>
<dbReference type="eggNOG" id="COG0071">
    <property type="taxonomic scope" value="Bacteria"/>
</dbReference>
<evidence type="ECO:0000256" key="1">
    <source>
        <dbReference type="PROSITE-ProRule" id="PRU00285"/>
    </source>
</evidence>
<dbReference type="Proteomes" id="UP000002027">
    <property type="component" value="Chromosome 1"/>
</dbReference>
<keyword evidence="5" id="KW-0346">Stress response</keyword>
<accession>D1C5C6</accession>
<feature type="domain" description="SHSP" evidence="4">
    <location>
        <begin position="27"/>
        <end position="139"/>
    </location>
</feature>
<evidence type="ECO:0000256" key="3">
    <source>
        <dbReference type="SAM" id="MobiDB-lite"/>
    </source>
</evidence>
<feature type="compositionally biased region" description="Low complexity" evidence="3">
    <location>
        <begin position="162"/>
        <end position="172"/>
    </location>
</feature>
<dbReference type="SUPFAM" id="SSF50346">
    <property type="entry name" value="PRC-barrel domain"/>
    <property type="match status" value="1"/>
</dbReference>
<dbReference type="RefSeq" id="WP_012870491.1">
    <property type="nucleotide sequence ID" value="NC_013523.1"/>
</dbReference>
<feature type="region of interest" description="Disordered" evidence="3">
    <location>
        <begin position="136"/>
        <end position="174"/>
    </location>
</feature>
<dbReference type="HOGENOM" id="CLU_1119612_0_0_0"/>
<evidence type="ECO:0000256" key="2">
    <source>
        <dbReference type="RuleBase" id="RU003616"/>
    </source>
</evidence>
<dbReference type="CDD" id="cd06464">
    <property type="entry name" value="ACD_sHsps-like"/>
    <property type="match status" value="1"/>
</dbReference>
<keyword evidence="6" id="KW-1185">Reference proteome</keyword>
<dbReference type="InterPro" id="IPR008978">
    <property type="entry name" value="HSP20-like_chaperone"/>
</dbReference>
<dbReference type="EMBL" id="CP001823">
    <property type="protein sequence ID" value="ACZ37442.1"/>
    <property type="molecule type" value="Genomic_DNA"/>
</dbReference>
<dbReference type="PROSITE" id="PS01031">
    <property type="entry name" value="SHSP"/>
    <property type="match status" value="1"/>
</dbReference>
<dbReference type="Pfam" id="PF00011">
    <property type="entry name" value="HSP20"/>
    <property type="match status" value="1"/>
</dbReference>